<reference evidence="1 2" key="1">
    <citation type="submission" date="2017-07" db="EMBL/GenBank/DDBJ databases">
        <title>Bifidobacterium novel species.</title>
        <authorList>
            <person name="Lugli G.A."/>
            <person name="Milani C."/>
            <person name="Duranti S."/>
            <person name="Mangifesta M."/>
        </authorList>
    </citation>
    <scope>NUCLEOTIDE SEQUENCE [LARGE SCALE GENOMIC DNA]</scope>
    <source>
        <strain evidence="1 2">77</strain>
    </source>
</reference>
<name>A0A2N5J5M9_9BIFI</name>
<dbReference type="Proteomes" id="UP000235034">
    <property type="component" value="Unassembled WGS sequence"/>
</dbReference>
<accession>A0A2N5J5M9</accession>
<dbReference type="EMBL" id="NMWT01000003">
    <property type="protein sequence ID" value="PLS29521.1"/>
    <property type="molecule type" value="Genomic_DNA"/>
</dbReference>
<evidence type="ECO:0008006" key="3">
    <source>
        <dbReference type="Google" id="ProtNLM"/>
    </source>
</evidence>
<dbReference type="RefSeq" id="WP_101621618.1">
    <property type="nucleotide sequence ID" value="NZ_NMWT01000003.1"/>
</dbReference>
<proteinExistence type="predicted"/>
<dbReference type="OrthoDB" id="9813772at2"/>
<sequence>MRLYHGSNVEVRNPRLLRSDRRLDFGPGFYLTSSLEQASRWAVLSARRRRKGSPFVTVYEFDERLLDEFDTLGFTGATADWLDYIAANRSGEPFNDDYDVVFGPVADDATMPTLNGFFAGIYTTEETLERLMPQNLKDQYAFRTQRAIDALTCIEVIRP</sequence>
<gene>
    <name evidence="1" type="ORF">Uis4E_0395</name>
</gene>
<evidence type="ECO:0000313" key="1">
    <source>
        <dbReference type="EMBL" id="PLS29521.1"/>
    </source>
</evidence>
<dbReference type="Pfam" id="PF13151">
    <property type="entry name" value="DUF3990"/>
    <property type="match status" value="1"/>
</dbReference>
<protein>
    <recommendedName>
        <fullName evidence="3">Sortase</fullName>
    </recommendedName>
</protein>
<organism evidence="1 2">
    <name type="scientific">Bifidobacterium parmae</name>
    <dbReference type="NCBI Taxonomy" id="361854"/>
    <lineage>
        <taxon>Bacteria</taxon>
        <taxon>Bacillati</taxon>
        <taxon>Actinomycetota</taxon>
        <taxon>Actinomycetes</taxon>
        <taxon>Bifidobacteriales</taxon>
        <taxon>Bifidobacteriaceae</taxon>
        <taxon>Bifidobacterium</taxon>
    </lineage>
</organism>
<evidence type="ECO:0000313" key="2">
    <source>
        <dbReference type="Proteomes" id="UP000235034"/>
    </source>
</evidence>
<dbReference type="InterPro" id="IPR025051">
    <property type="entry name" value="DUF3990"/>
</dbReference>
<comment type="caution">
    <text evidence="1">The sequence shown here is derived from an EMBL/GenBank/DDBJ whole genome shotgun (WGS) entry which is preliminary data.</text>
</comment>
<dbReference type="AlphaFoldDB" id="A0A2N5J5M9"/>
<keyword evidence="2" id="KW-1185">Reference proteome</keyword>